<name>A0AAV2QHT4_MEGNR</name>
<dbReference type="InterPro" id="IPR036812">
    <property type="entry name" value="NAD(P)_OxRdtase_dom_sf"/>
</dbReference>
<dbReference type="InterPro" id="IPR023210">
    <property type="entry name" value="NADP_OxRdtase_dom"/>
</dbReference>
<dbReference type="GO" id="GO:0016491">
    <property type="term" value="F:oxidoreductase activity"/>
    <property type="evidence" value="ECO:0007669"/>
    <property type="project" value="UniProtKB-KW"/>
</dbReference>
<evidence type="ECO:0000313" key="7">
    <source>
        <dbReference type="EMBL" id="CAL4086209.1"/>
    </source>
</evidence>
<dbReference type="InterPro" id="IPR020471">
    <property type="entry name" value="AKR"/>
</dbReference>
<comment type="similarity">
    <text evidence="1">Belongs to the aldo/keto reductase family.</text>
</comment>
<feature type="active site" description="Proton donor" evidence="3">
    <location>
        <position position="59"/>
    </location>
</feature>
<dbReference type="Gene3D" id="3.20.20.100">
    <property type="entry name" value="NADP-dependent oxidoreductase domain"/>
    <property type="match status" value="1"/>
</dbReference>
<dbReference type="PANTHER" id="PTHR43827:SF10">
    <property type="entry name" value="ZGC:110366"/>
    <property type="match status" value="1"/>
</dbReference>
<dbReference type="EMBL" id="CAXKWB010007238">
    <property type="protein sequence ID" value="CAL4086209.1"/>
    <property type="molecule type" value="Genomic_DNA"/>
</dbReference>
<feature type="non-terminal residue" evidence="7">
    <location>
        <position position="308"/>
    </location>
</feature>
<evidence type="ECO:0000259" key="6">
    <source>
        <dbReference type="Pfam" id="PF00248"/>
    </source>
</evidence>
<protein>
    <recommendedName>
        <fullName evidence="6">NADP-dependent oxidoreductase domain-containing protein</fullName>
    </recommendedName>
</protein>
<dbReference type="PROSITE" id="PS00062">
    <property type="entry name" value="ALDOKETO_REDUCTASE_2"/>
    <property type="match status" value="1"/>
</dbReference>
<proteinExistence type="inferred from homology"/>
<keyword evidence="8" id="KW-1185">Reference proteome</keyword>
<keyword evidence="2" id="KW-0560">Oxidoreductase</keyword>
<dbReference type="PRINTS" id="PR00069">
    <property type="entry name" value="ALDKETRDTASE"/>
</dbReference>
<organism evidence="7 8">
    <name type="scientific">Meganyctiphanes norvegica</name>
    <name type="common">Northern krill</name>
    <name type="synonym">Thysanopoda norvegica</name>
    <dbReference type="NCBI Taxonomy" id="48144"/>
    <lineage>
        <taxon>Eukaryota</taxon>
        <taxon>Metazoa</taxon>
        <taxon>Ecdysozoa</taxon>
        <taxon>Arthropoda</taxon>
        <taxon>Crustacea</taxon>
        <taxon>Multicrustacea</taxon>
        <taxon>Malacostraca</taxon>
        <taxon>Eumalacostraca</taxon>
        <taxon>Eucarida</taxon>
        <taxon>Euphausiacea</taxon>
        <taxon>Euphausiidae</taxon>
        <taxon>Meganyctiphanes</taxon>
    </lineage>
</organism>
<accession>A0AAV2QHT4</accession>
<gene>
    <name evidence="7" type="ORF">MNOR_LOCUS12942</name>
</gene>
<sequence>MSIMTDVYTNPDKHVVLHNNVKMPILGLGTSHDGGYSHEAVIYALKDCGYRHIDTAKRYGCETFIAEDIKSSGVPREEIFLTTKCWPTDYGSRTKEAFTGSCQRLDVDYLDLYLLHWPEVKSSERNKKETLLSTWRTLEMLLDEGRVRAIGVSNFLERHLEIILEECSIVPHVNQCEFHPYNNPKILRQFCSERKIQFEGYCPLGNGQIVGEPTVIEMSQRHSKSPAQILLRWNLQNKVICIPKSTKQHRVRENSEIFDFELSESDLEILDDMPQNLKIMDPSTIQQKVDNPLPDGYKLKIVKHPAQS</sequence>
<dbReference type="Pfam" id="PF00248">
    <property type="entry name" value="Aldo_ket_red"/>
    <property type="match status" value="1"/>
</dbReference>
<dbReference type="Proteomes" id="UP001497623">
    <property type="component" value="Unassembled WGS sequence"/>
</dbReference>
<comment type="caution">
    <text evidence="7">The sequence shown here is derived from an EMBL/GenBank/DDBJ whole genome shotgun (WGS) entry which is preliminary data.</text>
</comment>
<evidence type="ECO:0000313" key="8">
    <source>
        <dbReference type="Proteomes" id="UP001497623"/>
    </source>
</evidence>
<dbReference type="FunFam" id="3.20.20.100:FF:000015">
    <property type="entry name" value="Oxidoreductase, aldo/keto reductase family"/>
    <property type="match status" value="1"/>
</dbReference>
<feature type="site" description="Lowers pKa of active site Tyr" evidence="5">
    <location>
        <position position="84"/>
    </location>
</feature>
<feature type="binding site" evidence="4">
    <location>
        <position position="116"/>
    </location>
    <ligand>
        <name>substrate</name>
    </ligand>
</feature>
<dbReference type="SUPFAM" id="SSF51430">
    <property type="entry name" value="NAD(P)-linked oxidoreductase"/>
    <property type="match status" value="1"/>
</dbReference>
<reference evidence="7 8" key="1">
    <citation type="submission" date="2024-05" db="EMBL/GenBank/DDBJ databases">
        <authorList>
            <person name="Wallberg A."/>
        </authorList>
    </citation>
    <scope>NUCLEOTIDE SEQUENCE [LARGE SCALE GENOMIC DNA]</scope>
</reference>
<feature type="domain" description="NADP-dependent oxidoreductase" evidence="6">
    <location>
        <begin position="36"/>
        <end position="272"/>
    </location>
</feature>
<dbReference type="InterPro" id="IPR018170">
    <property type="entry name" value="Aldo/ket_reductase_CS"/>
</dbReference>
<evidence type="ECO:0000256" key="1">
    <source>
        <dbReference type="ARBA" id="ARBA00007905"/>
    </source>
</evidence>
<evidence type="ECO:0000256" key="5">
    <source>
        <dbReference type="PIRSR" id="PIRSR000097-3"/>
    </source>
</evidence>
<dbReference type="CDD" id="cd19135">
    <property type="entry name" value="AKR_CeZK1290-like"/>
    <property type="match status" value="1"/>
</dbReference>
<dbReference type="AlphaFoldDB" id="A0AAV2QHT4"/>
<evidence type="ECO:0000256" key="2">
    <source>
        <dbReference type="ARBA" id="ARBA00023002"/>
    </source>
</evidence>
<dbReference type="PANTHER" id="PTHR43827">
    <property type="entry name" value="2,5-DIKETO-D-GLUCONIC ACID REDUCTASE"/>
    <property type="match status" value="1"/>
</dbReference>
<evidence type="ECO:0000256" key="4">
    <source>
        <dbReference type="PIRSR" id="PIRSR000097-2"/>
    </source>
</evidence>
<dbReference type="PIRSF" id="PIRSF000097">
    <property type="entry name" value="AKR"/>
    <property type="match status" value="1"/>
</dbReference>
<evidence type="ECO:0000256" key="3">
    <source>
        <dbReference type="PIRSR" id="PIRSR000097-1"/>
    </source>
</evidence>